<name>A0ABW2Y4Z2_9BIFI</name>
<dbReference type="PANTHER" id="PTHR43581">
    <property type="entry name" value="ATP/GTP PHOSPHATASE"/>
    <property type="match status" value="1"/>
</dbReference>
<dbReference type="CDD" id="cd00267">
    <property type="entry name" value="ABC_ATPase"/>
    <property type="match status" value="1"/>
</dbReference>
<dbReference type="GO" id="GO:0004519">
    <property type="term" value="F:endonuclease activity"/>
    <property type="evidence" value="ECO:0007669"/>
    <property type="project" value="UniProtKB-KW"/>
</dbReference>
<keyword evidence="2" id="KW-0378">Hydrolase</keyword>
<dbReference type="SUPFAM" id="SSF52540">
    <property type="entry name" value="P-loop containing nucleoside triphosphate hydrolases"/>
    <property type="match status" value="1"/>
</dbReference>
<keyword evidence="3" id="KW-1185">Reference proteome</keyword>
<dbReference type="InterPro" id="IPR051396">
    <property type="entry name" value="Bact_Antivir_Def_Nuclease"/>
</dbReference>
<dbReference type="InterPro" id="IPR041685">
    <property type="entry name" value="AAA_GajA/Old/RecF-like"/>
</dbReference>
<evidence type="ECO:0000259" key="1">
    <source>
        <dbReference type="Pfam" id="PF13175"/>
    </source>
</evidence>
<proteinExistence type="predicted"/>
<reference evidence="3" key="1">
    <citation type="journal article" date="2019" name="Int. J. Syst. Evol. Microbiol.">
        <title>The Global Catalogue of Microorganisms (GCM) 10K type strain sequencing project: providing services to taxonomists for standard genome sequencing and annotation.</title>
        <authorList>
            <consortium name="The Broad Institute Genomics Platform"/>
            <consortium name="The Broad Institute Genome Sequencing Center for Infectious Disease"/>
            <person name="Wu L."/>
            <person name="Ma J."/>
        </authorList>
    </citation>
    <scope>NUCLEOTIDE SEQUENCE [LARGE SCALE GENOMIC DNA]</scope>
    <source>
        <strain evidence="3">CCM 8604</strain>
    </source>
</reference>
<gene>
    <name evidence="2" type="ORF">ACFQY8_02515</name>
</gene>
<dbReference type="EMBL" id="JBHTHQ010000012">
    <property type="protein sequence ID" value="MFD0704624.1"/>
    <property type="molecule type" value="Genomic_DNA"/>
</dbReference>
<dbReference type="Proteomes" id="UP001597036">
    <property type="component" value="Unassembled WGS sequence"/>
</dbReference>
<organism evidence="2 3">
    <name type="scientific">Alloscardovia venturai</name>
    <dbReference type="NCBI Taxonomy" id="1769421"/>
    <lineage>
        <taxon>Bacteria</taxon>
        <taxon>Bacillati</taxon>
        <taxon>Actinomycetota</taxon>
        <taxon>Actinomycetes</taxon>
        <taxon>Bifidobacteriales</taxon>
        <taxon>Bifidobacteriaceae</taxon>
        <taxon>Alloscardovia</taxon>
    </lineage>
</organism>
<sequence length="341" mass="39089">MSALFDAQFVYSDLNNNDYQDLKKTKILGKLLSGIASSFQNSKEWEEFKQAHKNAFGEEGFRKTLSELKDQISGIMAEEYGDTKVDFRFDLPTIESFFQAGNIYLEDNGISTIASDKGTGMQRALALSLIQVYAQRVSDATKKDNKPLLFFLDEPETFLHPKAQTKLIGALRKLSKQSQIFITTHSPYLLRNFNADNDVLTIFSRRVGEPIIKKTAQINMFPGLSPTWGEINYVAFGIPSIEFHIELFGYLHQRAWGDVGKSISSVDEWFAREGAQEVDSRHTNKHGKYTDKTWPSYIRNYFDHPGPDPKLVDGMERRRPTMEEVECSIKWMLKLKEKKGW</sequence>
<accession>A0ABW2Y4Z2</accession>
<evidence type="ECO:0000313" key="2">
    <source>
        <dbReference type="EMBL" id="MFD0704624.1"/>
    </source>
</evidence>
<feature type="domain" description="Endonuclease GajA/Old nuclease/RecF-like AAA" evidence="1">
    <location>
        <begin position="9"/>
        <end position="189"/>
    </location>
</feature>
<keyword evidence="2" id="KW-0540">Nuclease</keyword>
<evidence type="ECO:0000313" key="3">
    <source>
        <dbReference type="Proteomes" id="UP001597036"/>
    </source>
</evidence>
<dbReference type="InterPro" id="IPR027417">
    <property type="entry name" value="P-loop_NTPase"/>
</dbReference>
<comment type="caution">
    <text evidence="2">The sequence shown here is derived from an EMBL/GenBank/DDBJ whole genome shotgun (WGS) entry which is preliminary data.</text>
</comment>
<keyword evidence="2" id="KW-0255">Endonuclease</keyword>
<dbReference type="Pfam" id="PF13175">
    <property type="entry name" value="AAA_15"/>
    <property type="match status" value="1"/>
</dbReference>
<dbReference type="Gene3D" id="3.40.50.300">
    <property type="entry name" value="P-loop containing nucleotide triphosphate hydrolases"/>
    <property type="match status" value="1"/>
</dbReference>
<dbReference type="PANTHER" id="PTHR43581:SF2">
    <property type="entry name" value="EXCINUCLEASE ATPASE SUBUNIT"/>
    <property type="match status" value="1"/>
</dbReference>
<protein>
    <submittedName>
        <fullName evidence="2">ATP-dependent endonuclease</fullName>
    </submittedName>
</protein>
<dbReference type="RefSeq" id="WP_377938318.1">
    <property type="nucleotide sequence ID" value="NZ_JBHTHQ010000012.1"/>
</dbReference>